<dbReference type="HOGENOM" id="CLU_2784674_0_0_5"/>
<gene>
    <name evidence="1" type="ordered locus">Atu5470</name>
</gene>
<dbReference type="EMBL" id="AE007872">
    <property type="protein sequence ID" value="AAK90845.1"/>
    <property type="molecule type" value="Genomic_DNA"/>
</dbReference>
<keyword evidence="1" id="KW-0614">Plasmid</keyword>
<evidence type="ECO:0000313" key="1">
    <source>
        <dbReference type="EMBL" id="AAK90845.1"/>
    </source>
</evidence>
<evidence type="ECO:0000313" key="2">
    <source>
        <dbReference type="Proteomes" id="UP000000813"/>
    </source>
</evidence>
<geneLocation type="plasmid" evidence="1 2">
    <name>At</name>
</geneLocation>
<keyword evidence="2" id="KW-1185">Reference proteome</keyword>
<dbReference type="KEGG" id="atu:Atu5470"/>
<dbReference type="AlphaFoldDB" id="A9CL56"/>
<dbReference type="EnsemblBacteria" id="AAK90845">
    <property type="protein sequence ID" value="AAK90845"/>
    <property type="gene ID" value="Atu5470"/>
</dbReference>
<dbReference type="BioCyc" id="AGRO:ATU5470-MONOMER"/>
<accession>A9CL56</accession>
<dbReference type="Proteomes" id="UP000000813">
    <property type="component" value="Plasmid At"/>
</dbReference>
<sequence>MRIDTIERNGRHERHIKFDWKDIRTAPLWRINGTGRGDAQSAWAGETFSIRVPYPDDVRVPMPDRTEI</sequence>
<protein>
    <submittedName>
        <fullName evidence="1">Uncharacterized protein</fullName>
    </submittedName>
</protein>
<organism evidence="1 2">
    <name type="scientific">Agrobacterium fabrum (strain C58 / ATCC 33970)</name>
    <name type="common">Agrobacterium tumefaciens (strain C58)</name>
    <dbReference type="NCBI Taxonomy" id="176299"/>
    <lineage>
        <taxon>Bacteria</taxon>
        <taxon>Pseudomonadati</taxon>
        <taxon>Pseudomonadota</taxon>
        <taxon>Alphaproteobacteria</taxon>
        <taxon>Hyphomicrobiales</taxon>
        <taxon>Rhizobiaceae</taxon>
        <taxon>Rhizobium/Agrobacterium group</taxon>
        <taxon>Agrobacterium</taxon>
        <taxon>Agrobacterium tumefaciens complex</taxon>
    </lineage>
</organism>
<reference evidence="1 2" key="1">
    <citation type="journal article" date="2001" name="Science">
        <title>The genome of the natural genetic engineer Agrobacterium tumefaciens C58.</title>
        <authorList>
            <person name="Wood D.W."/>
            <person name="Setubal J.C."/>
            <person name="Kaul R."/>
            <person name="Monks D.E."/>
            <person name="Kitajima J.P."/>
            <person name="Okura V.K."/>
            <person name="Zhou Y."/>
            <person name="Chen L."/>
            <person name="Wood G.E."/>
            <person name="Almeida N.F.Jr."/>
            <person name="Woo L."/>
            <person name="Chen Y."/>
            <person name="Paulsen I.T."/>
            <person name="Eisen J.A."/>
            <person name="Karp P.D."/>
            <person name="Bovee D.Sr."/>
            <person name="Chapman P."/>
            <person name="Clendenning J."/>
            <person name="Deatherage G."/>
            <person name="Gillet W."/>
            <person name="Grant C."/>
            <person name="Kutyavin T."/>
            <person name="Levy R."/>
            <person name="Li M.J."/>
            <person name="McClelland E."/>
            <person name="Palmieri A."/>
            <person name="Raymond C."/>
            <person name="Rouse G."/>
            <person name="Saenphimmachak C."/>
            <person name="Wu Z."/>
            <person name="Romero P."/>
            <person name="Gordon D."/>
            <person name="Zhang S."/>
            <person name="Yoo H."/>
            <person name="Tao Y."/>
            <person name="Biddle P."/>
            <person name="Jung M."/>
            <person name="Krespan W."/>
            <person name="Perry M."/>
            <person name="Gordon-Kamm B."/>
            <person name="Liao L."/>
            <person name="Kim S."/>
            <person name="Hendrick C."/>
            <person name="Zhao Z.Y."/>
            <person name="Dolan M."/>
            <person name="Chumley F."/>
            <person name="Tingey S.V."/>
            <person name="Tomb J.F."/>
            <person name="Gordon M.P."/>
            <person name="Olson M.V."/>
            <person name="Nester E.W."/>
        </authorList>
    </citation>
    <scope>NUCLEOTIDE SEQUENCE [LARGE SCALE GENOMIC DNA]</scope>
    <source>
        <strain evidence="2">C58 / ATCC 33970</strain>
    </source>
</reference>
<dbReference type="PIR" id="AG3217">
    <property type="entry name" value="AG3217"/>
</dbReference>
<proteinExistence type="predicted"/>
<reference evidence="1 2" key="2">
    <citation type="journal article" date="2001" name="Science">
        <title>Genome sequence of the plant pathogen and biotechnology agent Agrobacterium tumefaciens C58.</title>
        <authorList>
            <person name="Goodner B."/>
            <person name="Hinkle G."/>
            <person name="Gattung S."/>
            <person name="Miller N."/>
            <person name="Blanchard M."/>
            <person name="Qurollo B."/>
            <person name="Goldman B.S."/>
            <person name="Cao Y."/>
            <person name="Askenazi M."/>
            <person name="Halling C."/>
            <person name="Mullin L."/>
            <person name="Houmiel K."/>
            <person name="Gordon J."/>
            <person name="Vaudin M."/>
            <person name="Iartchouk O."/>
            <person name="Epp A."/>
            <person name="Liu F."/>
            <person name="Wollam C."/>
            <person name="Allinger M."/>
            <person name="Doughty D."/>
            <person name="Scott C."/>
            <person name="Lappas C."/>
            <person name="Markelz B."/>
            <person name="Flanagan C."/>
            <person name="Crowell C."/>
            <person name="Gurson J."/>
            <person name="Lomo C."/>
            <person name="Sear C."/>
            <person name="Strub G."/>
            <person name="Cielo C."/>
            <person name="Slater S."/>
        </authorList>
    </citation>
    <scope>NUCLEOTIDE SEQUENCE [LARGE SCALE GENOMIC DNA]</scope>
    <source>
        <strain evidence="2">C58 / ATCC 33970</strain>
    </source>
</reference>
<name>A9CL56_AGRFC</name>
<dbReference type="OrthoDB" id="580992at2"/>